<dbReference type="Proteomes" id="UP000275772">
    <property type="component" value="Unassembled WGS sequence"/>
</dbReference>
<organism evidence="1 2">
    <name type="scientific">Blumeria hordei</name>
    <name type="common">Barley powdery mildew</name>
    <name type="synonym">Blumeria graminis f. sp. hordei</name>
    <dbReference type="NCBI Taxonomy" id="2867405"/>
    <lineage>
        <taxon>Eukaryota</taxon>
        <taxon>Fungi</taxon>
        <taxon>Dikarya</taxon>
        <taxon>Ascomycota</taxon>
        <taxon>Pezizomycotina</taxon>
        <taxon>Leotiomycetes</taxon>
        <taxon>Erysiphales</taxon>
        <taxon>Erysiphaceae</taxon>
        <taxon>Blumeria</taxon>
    </lineage>
</organism>
<protein>
    <submittedName>
        <fullName evidence="1">Uncharacterized protein</fullName>
    </submittedName>
</protein>
<sequence>MISCAFALILHYMNPNKNKNNDSTRHPFDLERLAILGSDGGRSYYAAYDNPSPGKFPVPDTKYNLAMTIKNNVSHGTNIKAYCSNTMSSVEIAEILESVVSSETVDYQDLVPADPRYDTCFAYIENLADIQNAKYNDEHNQSPLSATTLCQNKQCSNGDLLNLAFRGKILVSGTFSYLAPINQKALLKVAMDQPVYFEKLVGSSHIHGFSTKKELREILIWYFGHLHIFRRKSDSPIWTPVTQLGSEYRNGALILNYIRRKTDLLTELDQITRKSGASGMLRDCLRGSVTCDTHKETNIRTIMAHISIVELNRQYCSSECF</sequence>
<dbReference type="VEuPathDB" id="FungiDB:BLGHR1_12357"/>
<dbReference type="EMBL" id="UNSH01000036">
    <property type="protein sequence ID" value="SZF01589.1"/>
    <property type="molecule type" value="Genomic_DNA"/>
</dbReference>
<accession>A0A383UP83</accession>
<proteinExistence type="predicted"/>
<dbReference type="AlphaFoldDB" id="A0A383UP83"/>
<name>A0A383UP83_BLUHO</name>
<evidence type="ECO:0000313" key="1">
    <source>
        <dbReference type="EMBL" id="SZF01589.1"/>
    </source>
</evidence>
<reference evidence="1 2" key="1">
    <citation type="submission" date="2017-11" db="EMBL/GenBank/DDBJ databases">
        <authorList>
            <person name="Kracher B."/>
        </authorList>
    </citation>
    <scope>NUCLEOTIDE SEQUENCE [LARGE SCALE GENOMIC DNA]</scope>
    <source>
        <strain evidence="1 2">RACE1</strain>
    </source>
</reference>
<gene>
    <name evidence="1" type="ORF">BLGHR1_12357</name>
</gene>
<evidence type="ECO:0000313" key="2">
    <source>
        <dbReference type="Proteomes" id="UP000275772"/>
    </source>
</evidence>